<dbReference type="RefSeq" id="XP_007604283.1">
    <property type="nucleotide sequence ID" value="XM_007604221.1"/>
</dbReference>
<dbReference type="GeneID" id="19881548"/>
<sequence length="233" mass="26651">MPSASKKKSLPVISIKKKPKPVFEERENLVSILRNEKAFRIQVFSFESIEIFEQFLLSKNIKFIKGFTSKALSKNEIHLLLNDGSSVLNAPRIILYSNMRDFTFIPYKFILSNDEKGSFVKNRFVLKSSSESYSATSLSSNDLDVAGFTADSLNYVQSVIILCMIKECKLKSICKEVQQVDPELRNMFVIKSELNLLCRYKFCTKTGESYKLNISHETVVKVCEKLGFYNVFG</sequence>
<proteinExistence type="predicted"/>
<dbReference type="HOGENOM" id="CLU_103891_0_0_1"/>
<name>L2GMZ2_VITCO</name>
<protein>
    <submittedName>
        <fullName evidence="1">Uncharacterized protein</fullName>
    </submittedName>
</protein>
<dbReference type="Proteomes" id="UP000011082">
    <property type="component" value="Unassembled WGS sequence"/>
</dbReference>
<evidence type="ECO:0000313" key="2">
    <source>
        <dbReference type="Proteomes" id="UP000011082"/>
    </source>
</evidence>
<dbReference type="VEuPathDB" id="MicrosporidiaDB:VICG_00834"/>
<organism evidence="1 2">
    <name type="scientific">Vittaforma corneae (strain ATCC 50505)</name>
    <name type="common">Microsporidian parasite</name>
    <name type="synonym">Nosema corneum</name>
    <dbReference type="NCBI Taxonomy" id="993615"/>
    <lineage>
        <taxon>Eukaryota</taxon>
        <taxon>Fungi</taxon>
        <taxon>Fungi incertae sedis</taxon>
        <taxon>Microsporidia</taxon>
        <taxon>Nosematidae</taxon>
        <taxon>Vittaforma</taxon>
    </lineage>
</organism>
<evidence type="ECO:0000313" key="1">
    <source>
        <dbReference type="EMBL" id="ELA42191.1"/>
    </source>
</evidence>
<keyword evidence="2" id="KW-1185">Reference proteome</keyword>
<dbReference type="AlphaFoldDB" id="L2GMZ2"/>
<dbReference type="InParanoid" id="L2GMZ2"/>
<dbReference type="OMA" id="INIQIEY"/>
<dbReference type="OrthoDB" id="2191343at2759"/>
<accession>L2GMZ2</accession>
<reference evidence="2" key="1">
    <citation type="submission" date="2011-05" db="EMBL/GenBank/DDBJ databases">
        <title>The genome sequence of Vittaforma corneae strain ATCC 50505.</title>
        <authorList>
            <consortium name="The Broad Institute Genome Sequencing Platform"/>
            <person name="Cuomo C."/>
            <person name="Didier E."/>
            <person name="Bowers L."/>
            <person name="Young S.K."/>
            <person name="Zeng Q."/>
            <person name="Gargeya S."/>
            <person name="Fitzgerald M."/>
            <person name="Haas B."/>
            <person name="Abouelleil A."/>
            <person name="Alvarado L."/>
            <person name="Arachchi H.M."/>
            <person name="Berlin A."/>
            <person name="Chapman S.B."/>
            <person name="Gearin G."/>
            <person name="Goldberg J."/>
            <person name="Griggs A."/>
            <person name="Gujja S."/>
            <person name="Hansen M."/>
            <person name="Heiman D."/>
            <person name="Howarth C."/>
            <person name="Larimer J."/>
            <person name="Lui A."/>
            <person name="MacDonald P.J.P."/>
            <person name="McCowen C."/>
            <person name="Montmayeur A."/>
            <person name="Murphy C."/>
            <person name="Neiman D."/>
            <person name="Pearson M."/>
            <person name="Priest M."/>
            <person name="Roberts A."/>
            <person name="Saif S."/>
            <person name="Shea T."/>
            <person name="Sisk P."/>
            <person name="Stolte C."/>
            <person name="Sykes S."/>
            <person name="Wortman J."/>
            <person name="Nusbaum C."/>
            <person name="Birren B."/>
        </authorList>
    </citation>
    <scope>NUCLEOTIDE SEQUENCE [LARGE SCALE GENOMIC DNA]</scope>
    <source>
        <strain evidence="2">ATCC 50505</strain>
    </source>
</reference>
<gene>
    <name evidence="1" type="ORF">VICG_00834</name>
</gene>
<dbReference type="EMBL" id="JH370134">
    <property type="protein sequence ID" value="ELA42191.1"/>
    <property type="molecule type" value="Genomic_DNA"/>
</dbReference>